<dbReference type="InterPro" id="IPR019734">
    <property type="entry name" value="TPR_rpt"/>
</dbReference>
<evidence type="ECO:0000313" key="2">
    <source>
        <dbReference type="EMBL" id="GAA1680862.1"/>
    </source>
</evidence>
<protein>
    <recommendedName>
        <fullName evidence="4">Tetratricopeptide repeat protein</fullName>
    </recommendedName>
</protein>
<evidence type="ECO:0000256" key="1">
    <source>
        <dbReference type="PROSITE-ProRule" id="PRU00339"/>
    </source>
</evidence>
<dbReference type="PANTHER" id="PTHR47691:SF3">
    <property type="entry name" value="HTH-TYPE TRANSCRIPTIONAL REGULATOR RV0890C-RELATED"/>
    <property type="match status" value="1"/>
</dbReference>
<dbReference type="Proteomes" id="UP001499851">
    <property type="component" value="Unassembled WGS sequence"/>
</dbReference>
<evidence type="ECO:0000313" key="3">
    <source>
        <dbReference type="Proteomes" id="UP001499851"/>
    </source>
</evidence>
<dbReference type="PANTHER" id="PTHR47691">
    <property type="entry name" value="REGULATOR-RELATED"/>
    <property type="match status" value="1"/>
</dbReference>
<dbReference type="RefSeq" id="WP_344487714.1">
    <property type="nucleotide sequence ID" value="NZ_BAAAQF010000010.1"/>
</dbReference>
<reference evidence="3" key="1">
    <citation type="journal article" date="2019" name="Int. J. Syst. Evol. Microbiol.">
        <title>The Global Catalogue of Microorganisms (GCM) 10K type strain sequencing project: providing services to taxonomists for standard genome sequencing and annotation.</title>
        <authorList>
            <consortium name="The Broad Institute Genomics Platform"/>
            <consortium name="The Broad Institute Genome Sequencing Center for Infectious Disease"/>
            <person name="Wu L."/>
            <person name="Ma J."/>
        </authorList>
    </citation>
    <scope>NUCLEOTIDE SEQUENCE [LARGE SCALE GENOMIC DNA]</scope>
    <source>
        <strain evidence="3">JCM 16001</strain>
    </source>
</reference>
<dbReference type="SUPFAM" id="SSF48452">
    <property type="entry name" value="TPR-like"/>
    <property type="match status" value="2"/>
</dbReference>
<dbReference type="EMBL" id="BAAAQF010000010">
    <property type="protein sequence ID" value="GAA1680862.1"/>
    <property type="molecule type" value="Genomic_DNA"/>
</dbReference>
<comment type="caution">
    <text evidence="2">The sequence shown here is derived from an EMBL/GenBank/DDBJ whole genome shotgun (WGS) entry which is preliminary data.</text>
</comment>
<feature type="repeat" description="TPR" evidence="1">
    <location>
        <begin position="664"/>
        <end position="697"/>
    </location>
</feature>
<keyword evidence="1" id="KW-0802">TPR repeat</keyword>
<dbReference type="SUPFAM" id="SSF52540">
    <property type="entry name" value="P-loop containing nucleoside triphosphate hydrolases"/>
    <property type="match status" value="1"/>
</dbReference>
<gene>
    <name evidence="2" type="ORF">GCM10009830_29920</name>
</gene>
<sequence length="849" mass="91353">MEPVTTALTTWVARQLAQQTAGLVKARLRRDSDAPEVRKALLLAVKGGLDVAVDEAFPGDLEQQAAVTAALLERDDDALPLIDGTGLAQLVGSVRVWIAETESPVGEHGLPERIDASHPLAAPLCAAILAQVRWDATRGTRALAALWSDFKLACLETPPGPGHLRDYWHPDTTGAGFVGRGPELDGLDAALRGGDGAGRIQVVAGFGGIGKTELAVAYARRHSSAYPDGCVFYNFQSYTDGRVPETSDQALVKILPTIRDDLTSAGVEQLSADGRVSAWQQSTAGRTLLMVWDNVKHVEQIERLLLRQEGCATIVTTRDHLDLGESAAIPLDALDRGTARALFTGIAGTGHDAATVDRLIEADLFVPVLIKAHAHLVRSGRRGLAEIAGGPGRAGGSGKRRTQQALFDRLDGSYRYLDDDLRYAFRFLGAHPGGFVLADTAAAVLGCDPDEAEAFMEDLIDAGMARRHHLTAPGMTAYSAHDVLRAYAAHRAHLEDEMAPLRSELLAHYLRRLRDRGAGDQEWLEAEIDNVADTARAGRSREHADLALHAGHVLFGFGRYTDAAAVYRHAAERYAESGEERQRGHALVGRGEVARLQGEWDRSLEYCKEAVGVFERTGDRDGLIKAAVGLGHVARLKGEHEEAARHFARAAEQAGEAGDQAVQARALVGLGHVHRLQRRWDDAVGAFERAAALDDALQRANALRGIGDVLRAQDEPARADEHYGQALGTYTALGDRNGEANAYLGRGAVSLIQRDWDEADRRYRSAGEIFIELGNRFGLGTALRGRGTAAAGARDPEAARRLLHEALAIYAALQSPAVNGLRVQIQQLETDFAVDADPADADARPSDGE</sequence>
<dbReference type="Pfam" id="PF13424">
    <property type="entry name" value="TPR_12"/>
    <property type="match status" value="2"/>
</dbReference>
<evidence type="ECO:0008006" key="4">
    <source>
        <dbReference type="Google" id="ProtNLM"/>
    </source>
</evidence>
<dbReference type="SMART" id="SM00028">
    <property type="entry name" value="TPR"/>
    <property type="match status" value="7"/>
</dbReference>
<proteinExistence type="predicted"/>
<dbReference type="Gene3D" id="3.40.50.300">
    <property type="entry name" value="P-loop containing nucleotide triphosphate hydrolases"/>
    <property type="match status" value="1"/>
</dbReference>
<dbReference type="InterPro" id="IPR011990">
    <property type="entry name" value="TPR-like_helical_dom_sf"/>
</dbReference>
<accession>A0ABP4T1P8</accession>
<dbReference type="InterPro" id="IPR027417">
    <property type="entry name" value="P-loop_NTPase"/>
</dbReference>
<keyword evidence="3" id="KW-1185">Reference proteome</keyword>
<dbReference type="Gene3D" id="1.25.40.10">
    <property type="entry name" value="Tetratricopeptide repeat domain"/>
    <property type="match status" value="2"/>
</dbReference>
<name>A0ABP4T1P8_9ACTN</name>
<organism evidence="2 3">
    <name type="scientific">Glycomyces endophyticus</name>
    <dbReference type="NCBI Taxonomy" id="480996"/>
    <lineage>
        <taxon>Bacteria</taxon>
        <taxon>Bacillati</taxon>
        <taxon>Actinomycetota</taxon>
        <taxon>Actinomycetes</taxon>
        <taxon>Glycomycetales</taxon>
        <taxon>Glycomycetaceae</taxon>
        <taxon>Glycomyces</taxon>
    </lineage>
</organism>
<dbReference type="PROSITE" id="PS50005">
    <property type="entry name" value="TPR"/>
    <property type="match status" value="1"/>
</dbReference>